<dbReference type="eggNOG" id="COG0768">
    <property type="taxonomic scope" value="Bacteria"/>
</dbReference>
<gene>
    <name evidence="9" type="ORF">HMPREF3226_00340</name>
</gene>
<dbReference type="EMBL" id="LRQG01000013">
    <property type="protein sequence ID" value="KXA43894.1"/>
    <property type="molecule type" value="Genomic_DNA"/>
</dbReference>
<dbReference type="Proteomes" id="UP000070533">
    <property type="component" value="Unassembled WGS sequence"/>
</dbReference>
<dbReference type="PATRIC" id="fig|28128.5.peg.338"/>
<dbReference type="InterPro" id="IPR012338">
    <property type="entry name" value="Beta-lactam/transpept-like"/>
</dbReference>
<reference evidence="10" key="1">
    <citation type="submission" date="2016-01" db="EMBL/GenBank/DDBJ databases">
        <authorList>
            <person name="Mitreva M."/>
            <person name="Pepin K.H."/>
            <person name="Mihindukulasuriya K.A."/>
            <person name="Fulton R."/>
            <person name="Fronick C."/>
            <person name="O'Laughlin M."/>
            <person name="Miner T."/>
            <person name="Herter B."/>
            <person name="Rosa B.A."/>
            <person name="Cordes M."/>
            <person name="Tomlinson C."/>
            <person name="Wollam A."/>
            <person name="Palsikar V.B."/>
            <person name="Mardis E.R."/>
            <person name="Wilson R.K."/>
        </authorList>
    </citation>
    <scope>NUCLEOTIDE SEQUENCE [LARGE SCALE GENOMIC DNA]</scope>
    <source>
        <strain evidence="10">MJR7716</strain>
    </source>
</reference>
<feature type="signal peptide" evidence="7">
    <location>
        <begin position="1"/>
        <end position="21"/>
    </location>
</feature>
<evidence type="ECO:0000256" key="1">
    <source>
        <dbReference type="ARBA" id="ARBA00007898"/>
    </source>
</evidence>
<keyword evidence="10" id="KW-1185">Reference proteome</keyword>
<dbReference type="GO" id="GO:0046677">
    <property type="term" value="P:response to antibiotic"/>
    <property type="evidence" value="ECO:0007669"/>
    <property type="project" value="UniProtKB-UniRule"/>
</dbReference>
<dbReference type="GO" id="GO:0071555">
    <property type="term" value="P:cell wall organization"/>
    <property type="evidence" value="ECO:0007669"/>
    <property type="project" value="TreeGrafter"/>
</dbReference>
<dbReference type="Pfam" id="PF00905">
    <property type="entry name" value="Transpeptidase"/>
    <property type="match status" value="1"/>
</dbReference>
<dbReference type="AlphaFoldDB" id="A0A133QM03"/>
<dbReference type="GO" id="GO:0005886">
    <property type="term" value="C:plasma membrane"/>
    <property type="evidence" value="ECO:0007669"/>
    <property type="project" value="TreeGrafter"/>
</dbReference>
<evidence type="ECO:0000256" key="6">
    <source>
        <dbReference type="RuleBase" id="RU361140"/>
    </source>
</evidence>
<dbReference type="GO" id="GO:0071972">
    <property type="term" value="F:peptidoglycan L,D-transpeptidase activity"/>
    <property type="evidence" value="ECO:0007669"/>
    <property type="project" value="TreeGrafter"/>
</dbReference>
<feature type="chain" id="PRO_5007458731" description="Beta-lactamase" evidence="7">
    <location>
        <begin position="22"/>
        <end position="383"/>
    </location>
</feature>
<evidence type="ECO:0000313" key="10">
    <source>
        <dbReference type="Proteomes" id="UP000070533"/>
    </source>
</evidence>
<dbReference type="PROSITE" id="PS00337">
    <property type="entry name" value="BETA_LACTAMASE_D"/>
    <property type="match status" value="1"/>
</dbReference>
<dbReference type="GO" id="GO:0017001">
    <property type="term" value="P:antibiotic catabolic process"/>
    <property type="evidence" value="ECO:0007669"/>
    <property type="project" value="InterPro"/>
</dbReference>
<name>A0A133QM03_9BACT</name>
<evidence type="ECO:0000256" key="2">
    <source>
        <dbReference type="ARBA" id="ARBA00012865"/>
    </source>
</evidence>
<keyword evidence="4 6" id="KW-0378">Hydrolase</keyword>
<dbReference type="PANTHER" id="PTHR30627:SF2">
    <property type="entry name" value="PEPTIDOGLYCAN D,D-TRANSPEPTIDASE MRDA"/>
    <property type="match status" value="1"/>
</dbReference>
<dbReference type="SUPFAM" id="SSF56601">
    <property type="entry name" value="beta-lactamase/transpeptidase-like"/>
    <property type="match status" value="1"/>
</dbReference>
<evidence type="ECO:0000313" key="9">
    <source>
        <dbReference type="EMBL" id="KXA43894.1"/>
    </source>
</evidence>
<keyword evidence="3 7" id="KW-0732">Signal</keyword>
<protein>
    <recommendedName>
        <fullName evidence="2 6">Beta-lactamase</fullName>
        <ecNumber evidence="2 6">3.5.2.6</ecNumber>
    </recommendedName>
</protein>
<comment type="caution">
    <text evidence="9">The sequence shown here is derived from an EMBL/GenBank/DDBJ whole genome shotgun (WGS) entry which is preliminary data.</text>
</comment>
<accession>A0A133QM03</accession>
<dbReference type="RefSeq" id="WP_060940084.1">
    <property type="nucleotide sequence ID" value="NZ_KQ957192.1"/>
</dbReference>
<dbReference type="GO" id="GO:0008800">
    <property type="term" value="F:beta-lactamase activity"/>
    <property type="evidence" value="ECO:0007669"/>
    <property type="project" value="UniProtKB-UniRule"/>
</dbReference>
<dbReference type="STRING" id="28128.HMPREF3226_00340"/>
<comment type="catalytic activity">
    <reaction evidence="6">
        <text>a beta-lactam + H2O = a substituted beta-amino acid</text>
        <dbReference type="Rhea" id="RHEA:20401"/>
        <dbReference type="ChEBI" id="CHEBI:15377"/>
        <dbReference type="ChEBI" id="CHEBI:35627"/>
        <dbReference type="ChEBI" id="CHEBI:140347"/>
        <dbReference type="EC" id="3.5.2.6"/>
    </reaction>
</comment>
<sequence>MRKTILWLVTALLAIVTTANAQEYHGEMERIYPEQQTLARKETKKTTATRQDTAEPQQTLVPYLQQLGQELLKGKTGSIVAEDPATGELLCLVTNSPNGPDIDLAIATAYAPGSTFKVAQALALLSEGIVGPKTSVGCRGVLHEGSLKVGCHKHPSPLMLPNALAHSCNTWFLKAFRSLLLSKKYLNKDQAIDRWRDYMTSMGLGGPTGVDIPGEKGGLVANSRYLYRRYSKGWTPQTVIWVGMGQGDITATPLQLCNMVASVANRGYFFRPHVHRGTAARPLAQRYLIRRETMVAKWAYKPVISGMRGAVVRGTAAAINTPAYAICGKTGTVENEGKDHSAFIGFAPMNNPRIAIAVFVENGGFGADVAAPIAAKIIKAYLK</sequence>
<evidence type="ECO:0000256" key="3">
    <source>
        <dbReference type="ARBA" id="ARBA00022729"/>
    </source>
</evidence>
<evidence type="ECO:0000259" key="8">
    <source>
        <dbReference type="Pfam" id="PF00905"/>
    </source>
</evidence>
<dbReference type="InterPro" id="IPR001460">
    <property type="entry name" value="PCN-bd_Tpept"/>
</dbReference>
<dbReference type="Gene3D" id="3.40.710.10">
    <property type="entry name" value="DD-peptidase/beta-lactamase superfamily"/>
    <property type="match status" value="1"/>
</dbReference>
<organism evidence="9 10">
    <name type="scientific">Prevotella corporis</name>
    <dbReference type="NCBI Taxonomy" id="28128"/>
    <lineage>
        <taxon>Bacteria</taxon>
        <taxon>Pseudomonadati</taxon>
        <taxon>Bacteroidota</taxon>
        <taxon>Bacteroidia</taxon>
        <taxon>Bacteroidales</taxon>
        <taxon>Prevotellaceae</taxon>
        <taxon>Prevotella</taxon>
    </lineage>
</organism>
<keyword evidence="5 6" id="KW-0046">Antibiotic resistance</keyword>
<dbReference type="PANTHER" id="PTHR30627">
    <property type="entry name" value="PEPTIDOGLYCAN D,D-TRANSPEPTIDASE"/>
    <property type="match status" value="1"/>
</dbReference>
<dbReference type="InterPro" id="IPR050515">
    <property type="entry name" value="Beta-lactam/transpept"/>
</dbReference>
<evidence type="ECO:0000256" key="7">
    <source>
        <dbReference type="SAM" id="SignalP"/>
    </source>
</evidence>
<feature type="domain" description="Penicillin-binding protein transpeptidase" evidence="8">
    <location>
        <begin position="77"/>
        <end position="379"/>
    </location>
</feature>
<comment type="similarity">
    <text evidence="1 6">Belongs to the class-D beta-lactamase family.</text>
</comment>
<dbReference type="GO" id="GO:0008658">
    <property type="term" value="F:penicillin binding"/>
    <property type="evidence" value="ECO:0007669"/>
    <property type="project" value="InterPro"/>
</dbReference>
<dbReference type="OrthoDB" id="9804124at2"/>
<evidence type="ECO:0000256" key="5">
    <source>
        <dbReference type="ARBA" id="ARBA00023251"/>
    </source>
</evidence>
<dbReference type="EC" id="3.5.2.6" evidence="2 6"/>
<evidence type="ECO:0000256" key="4">
    <source>
        <dbReference type="ARBA" id="ARBA00022801"/>
    </source>
</evidence>
<proteinExistence type="inferred from homology"/>
<dbReference type="InterPro" id="IPR002137">
    <property type="entry name" value="Beta-lactam_class-D_AS"/>
</dbReference>